<evidence type="ECO:0000256" key="7">
    <source>
        <dbReference type="ARBA" id="ARBA00022692"/>
    </source>
</evidence>
<comment type="function">
    <text evidence="1">Involved in the high-affinity zinc uptake transport system.</text>
</comment>
<dbReference type="GO" id="GO:0055085">
    <property type="term" value="P:transmembrane transport"/>
    <property type="evidence" value="ECO:0007669"/>
    <property type="project" value="InterPro"/>
</dbReference>
<evidence type="ECO:0000256" key="12">
    <source>
        <dbReference type="ARBA" id="ARBA00023136"/>
    </source>
</evidence>
<gene>
    <name evidence="16" type="ORF">SAMN05660420_02948</name>
</gene>
<dbReference type="PANTHER" id="PTHR30477:SF23">
    <property type="entry name" value="HIGH-AFFINITY ZINC UPTAKE SYSTEM MEMBRANE PROTEIN ZNUB"/>
    <property type="match status" value="1"/>
</dbReference>
<feature type="transmembrane region" description="Helical" evidence="15">
    <location>
        <begin position="41"/>
        <end position="74"/>
    </location>
</feature>
<dbReference type="GO" id="GO:0043190">
    <property type="term" value="C:ATP-binding cassette (ABC) transporter complex"/>
    <property type="evidence" value="ECO:0007669"/>
    <property type="project" value="InterPro"/>
</dbReference>
<comment type="similarity">
    <text evidence="3 14">Belongs to the ABC-3 integral membrane protein family.</text>
</comment>
<evidence type="ECO:0000256" key="1">
    <source>
        <dbReference type="ARBA" id="ARBA00002313"/>
    </source>
</evidence>
<comment type="subcellular location">
    <subcellularLocation>
        <location evidence="2">Cell inner membrane</location>
        <topology evidence="2">Multi-pass membrane protein</topology>
    </subcellularLocation>
    <subcellularLocation>
        <location evidence="14">Cell membrane</location>
        <topology evidence="14">Multi-pass membrane protein</topology>
    </subcellularLocation>
</comment>
<evidence type="ECO:0000313" key="16">
    <source>
        <dbReference type="EMBL" id="SEA71847.1"/>
    </source>
</evidence>
<feature type="transmembrane region" description="Helical" evidence="15">
    <location>
        <begin position="213"/>
        <end position="234"/>
    </location>
</feature>
<sequence length="265" mass="28296">MIDNFLLRALLGGLGVALIAGPFGSFVVWRRLAYFGDTLAHSALLGVALGFMLHINLTLGIIVICQGLAILLFLSQHQRQLASDTMLGIFAHGALSLGLVALAFMKDVRIDLVAYLFGDILAISNSDLGWIFIGGGIALLVLLILWKPLLAITIHEDLARVEGVPVERINWLFLGLIALIVAVMMKVVGMLLVTALLIIPAATARRFAGNPEIMAILASTFGCLAVSAGLFGSFQWDTPTGPSIVVAACLIFILSLLLPKSLQRN</sequence>
<keyword evidence="4 14" id="KW-0813">Transport</keyword>
<reference evidence="16 17" key="1">
    <citation type="submission" date="2016-10" db="EMBL/GenBank/DDBJ databases">
        <authorList>
            <person name="de Groot N.N."/>
        </authorList>
    </citation>
    <scope>NUCLEOTIDE SEQUENCE [LARGE SCALE GENOMIC DNA]</scope>
    <source>
        <strain evidence="16 17">DSM 7343</strain>
    </source>
</reference>
<evidence type="ECO:0000256" key="3">
    <source>
        <dbReference type="ARBA" id="ARBA00008034"/>
    </source>
</evidence>
<feature type="transmembrane region" description="Helical" evidence="15">
    <location>
        <begin position="169"/>
        <end position="201"/>
    </location>
</feature>
<keyword evidence="17" id="KW-1185">Reference proteome</keyword>
<evidence type="ECO:0000256" key="2">
    <source>
        <dbReference type="ARBA" id="ARBA00004429"/>
    </source>
</evidence>
<evidence type="ECO:0000256" key="11">
    <source>
        <dbReference type="ARBA" id="ARBA00023065"/>
    </source>
</evidence>
<dbReference type="GO" id="GO:0006829">
    <property type="term" value="P:zinc ion transport"/>
    <property type="evidence" value="ECO:0007669"/>
    <property type="project" value="UniProtKB-KW"/>
</dbReference>
<feature type="transmembrane region" description="Helical" evidence="15">
    <location>
        <begin position="240"/>
        <end position="258"/>
    </location>
</feature>
<evidence type="ECO:0000256" key="14">
    <source>
        <dbReference type="RuleBase" id="RU003943"/>
    </source>
</evidence>
<dbReference type="InterPro" id="IPR037294">
    <property type="entry name" value="ABC_BtuC-like"/>
</dbReference>
<dbReference type="FunFam" id="1.10.3470.10:FF:000002">
    <property type="entry name" value="Zinc ABC transporter permease subunit ZnuB"/>
    <property type="match status" value="1"/>
</dbReference>
<evidence type="ECO:0000256" key="10">
    <source>
        <dbReference type="ARBA" id="ARBA00022989"/>
    </source>
</evidence>
<dbReference type="Gene3D" id="1.10.3470.10">
    <property type="entry name" value="ABC transporter involved in vitamin B12 uptake, BtuC"/>
    <property type="match status" value="1"/>
</dbReference>
<name>A0A1H4DGX6_9BACT</name>
<dbReference type="AlphaFoldDB" id="A0A1H4DGX6"/>
<feature type="transmembrane region" description="Helical" evidence="15">
    <location>
        <begin position="6"/>
        <end position="29"/>
    </location>
</feature>
<accession>A0A1H4DGX6</accession>
<evidence type="ECO:0000256" key="9">
    <source>
        <dbReference type="ARBA" id="ARBA00022906"/>
    </source>
</evidence>
<dbReference type="CDD" id="cd06550">
    <property type="entry name" value="TM_ABC_iron-siderophores_like"/>
    <property type="match status" value="1"/>
</dbReference>
<feature type="transmembrane region" description="Helical" evidence="15">
    <location>
        <begin position="128"/>
        <end position="149"/>
    </location>
</feature>
<keyword evidence="7 14" id="KW-0812">Transmembrane</keyword>
<dbReference type="Proteomes" id="UP000199409">
    <property type="component" value="Unassembled WGS sequence"/>
</dbReference>
<dbReference type="InterPro" id="IPR001626">
    <property type="entry name" value="ABC_TroCD"/>
</dbReference>
<dbReference type="OrthoDB" id="9798540at2"/>
<organism evidence="16 17">
    <name type="scientific">Desulfuromusa kysingii</name>
    <dbReference type="NCBI Taxonomy" id="37625"/>
    <lineage>
        <taxon>Bacteria</taxon>
        <taxon>Pseudomonadati</taxon>
        <taxon>Thermodesulfobacteriota</taxon>
        <taxon>Desulfuromonadia</taxon>
        <taxon>Desulfuromonadales</taxon>
        <taxon>Geopsychrobacteraceae</taxon>
        <taxon>Desulfuromusa</taxon>
    </lineage>
</organism>
<dbReference type="STRING" id="37625.SAMN05660420_02948"/>
<evidence type="ECO:0000313" key="17">
    <source>
        <dbReference type="Proteomes" id="UP000199409"/>
    </source>
</evidence>
<keyword evidence="10 15" id="KW-1133">Transmembrane helix</keyword>
<evidence type="ECO:0000256" key="5">
    <source>
        <dbReference type="ARBA" id="ARBA00022475"/>
    </source>
</evidence>
<keyword evidence="11" id="KW-0406">Ion transport</keyword>
<protein>
    <recommendedName>
        <fullName evidence="13">High-affinity zinc uptake system membrane protein ZnuB</fullName>
    </recommendedName>
</protein>
<keyword evidence="9" id="KW-0864">Zinc transport</keyword>
<dbReference type="Pfam" id="PF00950">
    <property type="entry name" value="ABC-3"/>
    <property type="match status" value="1"/>
</dbReference>
<evidence type="ECO:0000256" key="4">
    <source>
        <dbReference type="ARBA" id="ARBA00022448"/>
    </source>
</evidence>
<dbReference type="SUPFAM" id="SSF81345">
    <property type="entry name" value="ABC transporter involved in vitamin B12 uptake, BtuC"/>
    <property type="match status" value="1"/>
</dbReference>
<dbReference type="RefSeq" id="WP_092350195.1">
    <property type="nucleotide sequence ID" value="NZ_FNQN01000010.1"/>
</dbReference>
<keyword evidence="5" id="KW-1003">Cell membrane</keyword>
<keyword evidence="12 15" id="KW-0472">Membrane</keyword>
<dbReference type="GO" id="GO:0010043">
    <property type="term" value="P:response to zinc ion"/>
    <property type="evidence" value="ECO:0007669"/>
    <property type="project" value="TreeGrafter"/>
</dbReference>
<feature type="transmembrane region" description="Helical" evidence="15">
    <location>
        <begin position="86"/>
        <end position="105"/>
    </location>
</feature>
<keyword evidence="6" id="KW-0997">Cell inner membrane</keyword>
<evidence type="ECO:0000256" key="15">
    <source>
        <dbReference type="SAM" id="Phobius"/>
    </source>
</evidence>
<evidence type="ECO:0000256" key="13">
    <source>
        <dbReference type="ARBA" id="ARBA00040080"/>
    </source>
</evidence>
<dbReference type="PANTHER" id="PTHR30477">
    <property type="entry name" value="ABC-TRANSPORTER METAL-BINDING PROTEIN"/>
    <property type="match status" value="1"/>
</dbReference>
<evidence type="ECO:0000256" key="8">
    <source>
        <dbReference type="ARBA" id="ARBA00022833"/>
    </source>
</evidence>
<keyword evidence="8" id="KW-0862">Zinc</keyword>
<evidence type="ECO:0000256" key="6">
    <source>
        <dbReference type="ARBA" id="ARBA00022519"/>
    </source>
</evidence>
<proteinExistence type="inferred from homology"/>
<dbReference type="EMBL" id="FNQN01000010">
    <property type="protein sequence ID" value="SEA71847.1"/>
    <property type="molecule type" value="Genomic_DNA"/>
</dbReference>